<accession>A0A1H2PRF1</accession>
<protein>
    <submittedName>
        <fullName evidence="7">Amino acid/amide ABC transporter membrane protein 2, HAAT family</fullName>
    </submittedName>
</protein>
<evidence type="ECO:0000256" key="3">
    <source>
        <dbReference type="ARBA" id="ARBA00022692"/>
    </source>
</evidence>
<comment type="subcellular location">
    <subcellularLocation>
        <location evidence="1">Cell membrane</location>
        <topology evidence="1">Multi-pass membrane protein</topology>
    </subcellularLocation>
</comment>
<evidence type="ECO:0000256" key="4">
    <source>
        <dbReference type="ARBA" id="ARBA00022989"/>
    </source>
</evidence>
<feature type="transmembrane region" description="Helical" evidence="6">
    <location>
        <begin position="166"/>
        <end position="184"/>
    </location>
</feature>
<dbReference type="OrthoDB" id="32289at2"/>
<dbReference type="EMBL" id="FNLO01000008">
    <property type="protein sequence ID" value="SDV49492.1"/>
    <property type="molecule type" value="Genomic_DNA"/>
</dbReference>
<dbReference type="PANTHER" id="PTHR30482:SF10">
    <property type="entry name" value="HIGH-AFFINITY BRANCHED-CHAIN AMINO ACID TRANSPORT PROTEIN BRAE"/>
    <property type="match status" value="1"/>
</dbReference>
<keyword evidence="2" id="KW-1003">Cell membrane</keyword>
<feature type="transmembrane region" description="Helical" evidence="6">
    <location>
        <begin position="90"/>
        <end position="112"/>
    </location>
</feature>
<feature type="transmembrane region" description="Helical" evidence="6">
    <location>
        <begin position="215"/>
        <end position="238"/>
    </location>
</feature>
<dbReference type="GO" id="GO:0015658">
    <property type="term" value="F:branched-chain amino acid transmembrane transporter activity"/>
    <property type="evidence" value="ECO:0007669"/>
    <property type="project" value="InterPro"/>
</dbReference>
<dbReference type="GO" id="GO:0005886">
    <property type="term" value="C:plasma membrane"/>
    <property type="evidence" value="ECO:0007669"/>
    <property type="project" value="UniProtKB-SubCell"/>
</dbReference>
<organism evidence="7 8">
    <name type="scientific">Chitinasiproducens palmae</name>
    <dbReference type="NCBI Taxonomy" id="1770053"/>
    <lineage>
        <taxon>Bacteria</taxon>
        <taxon>Pseudomonadati</taxon>
        <taxon>Pseudomonadota</taxon>
        <taxon>Betaproteobacteria</taxon>
        <taxon>Burkholderiales</taxon>
        <taxon>Burkholderiaceae</taxon>
        <taxon>Chitinasiproducens</taxon>
    </lineage>
</organism>
<feature type="transmembrane region" description="Helical" evidence="6">
    <location>
        <begin position="289"/>
        <end position="311"/>
    </location>
</feature>
<evidence type="ECO:0000256" key="6">
    <source>
        <dbReference type="SAM" id="Phobius"/>
    </source>
</evidence>
<dbReference type="CDD" id="cd06581">
    <property type="entry name" value="TM_PBP1_LivM_like"/>
    <property type="match status" value="1"/>
</dbReference>
<evidence type="ECO:0000256" key="5">
    <source>
        <dbReference type="ARBA" id="ARBA00023136"/>
    </source>
</evidence>
<feature type="transmembrane region" description="Helical" evidence="6">
    <location>
        <begin position="39"/>
        <end position="70"/>
    </location>
</feature>
<dbReference type="InterPro" id="IPR043428">
    <property type="entry name" value="LivM-like"/>
</dbReference>
<feature type="transmembrane region" description="Helical" evidence="6">
    <location>
        <begin position="250"/>
        <end position="277"/>
    </location>
</feature>
<keyword evidence="4 6" id="KW-1133">Transmembrane helix</keyword>
<evidence type="ECO:0000313" key="8">
    <source>
        <dbReference type="Proteomes" id="UP000243719"/>
    </source>
</evidence>
<dbReference type="Pfam" id="PF02653">
    <property type="entry name" value="BPD_transp_2"/>
    <property type="match status" value="1"/>
</dbReference>
<keyword evidence="5 6" id="KW-0472">Membrane</keyword>
<reference evidence="8" key="1">
    <citation type="submission" date="2016-09" db="EMBL/GenBank/DDBJ databases">
        <authorList>
            <person name="Varghese N."/>
            <person name="Submissions S."/>
        </authorList>
    </citation>
    <scope>NUCLEOTIDE SEQUENCE [LARGE SCALE GENOMIC DNA]</scope>
    <source>
        <strain evidence="8">JS23</strain>
    </source>
</reference>
<gene>
    <name evidence="7" type="ORF">SAMN05216551_108130</name>
</gene>
<dbReference type="PANTHER" id="PTHR30482">
    <property type="entry name" value="HIGH-AFFINITY BRANCHED-CHAIN AMINO ACID TRANSPORT SYSTEM PERMEASE"/>
    <property type="match status" value="1"/>
</dbReference>
<dbReference type="AlphaFoldDB" id="A0A1H2PRF1"/>
<dbReference type="STRING" id="1770053.SAMN05216551_108130"/>
<proteinExistence type="predicted"/>
<keyword evidence="3 6" id="KW-0812">Transmembrane</keyword>
<dbReference type="InterPro" id="IPR001851">
    <property type="entry name" value="ABC_transp_permease"/>
</dbReference>
<name>A0A1H2PRF1_9BURK</name>
<evidence type="ECO:0000256" key="1">
    <source>
        <dbReference type="ARBA" id="ARBA00004651"/>
    </source>
</evidence>
<feature type="transmembrane region" description="Helical" evidence="6">
    <location>
        <begin position="12"/>
        <end position="32"/>
    </location>
</feature>
<evidence type="ECO:0000313" key="7">
    <source>
        <dbReference type="EMBL" id="SDV49492.1"/>
    </source>
</evidence>
<feature type="transmembrane region" description="Helical" evidence="6">
    <location>
        <begin position="119"/>
        <end position="140"/>
    </location>
</feature>
<evidence type="ECO:0000256" key="2">
    <source>
        <dbReference type="ARBA" id="ARBA00022475"/>
    </source>
</evidence>
<keyword evidence="8" id="KW-1185">Reference proteome</keyword>
<dbReference type="RefSeq" id="WP_091909605.1">
    <property type="nucleotide sequence ID" value="NZ_FNLO01000008.1"/>
</dbReference>
<dbReference type="Proteomes" id="UP000243719">
    <property type="component" value="Unassembled WGS sequence"/>
</dbReference>
<sequence length="333" mass="34392">MSDVSRFDGMRPLHIALGALAVLVAIALPFMVSDYTARLLVVGLISAVAVLGLTIVFGYAGLISLGHAAFVGLGAYTVAILCTRYRVNPWLASACAVAVAGAAAYLIGRVLLRLKGHYLALATLGLNVSFGIVASNWVALTGGTDGIANVPVLELFGVPLASEQRFYGFCLAVLALLAWAAARLRRSHLGRSLIAVRDDEIAASMTGIVVARAKTAAFTIGGVYAAIAGCLFAFHVHFVSPEDFAYAHSITYLAMLIVGGEGTLAGAILGAVGVTLLPEALRGVGNAYLLVFGILVLVVLVVLPKGIVGLLDVLARAPRARRAASPARTGDAS</sequence>